<name>A0A814QDR8_9BILA</name>
<evidence type="ECO:0000313" key="3">
    <source>
        <dbReference type="Proteomes" id="UP000663879"/>
    </source>
</evidence>
<accession>A0A814QDR8</accession>
<gene>
    <name evidence="2" type="ORF">OXX778_LOCUS21889</name>
</gene>
<evidence type="ECO:0000313" key="2">
    <source>
        <dbReference type="EMBL" id="CAF1117248.1"/>
    </source>
</evidence>
<keyword evidence="3" id="KW-1185">Reference proteome</keyword>
<keyword evidence="1" id="KW-0732">Signal</keyword>
<evidence type="ECO:0000256" key="1">
    <source>
        <dbReference type="SAM" id="SignalP"/>
    </source>
</evidence>
<sequence>MPKLIKLCVLFGLLGLCHNENRPSMLSKIFSVSLDNGVGESVRRTISSRFNRSEGIWIGERPLNLHILNLIDQPVIPGVNLNHACVMINGIVYNLVVDSFFTYEFSVEITDSDDLKSQFQWRYSGFNKYSIKKSNVEIYQKAKDLEKKKYFVIPIRDYQVNCQTMVNDLISFSTGYSQLYIYLTTLFSQGTFVF</sequence>
<protein>
    <submittedName>
        <fullName evidence="2">Uncharacterized protein</fullName>
    </submittedName>
</protein>
<feature type="signal peptide" evidence="1">
    <location>
        <begin position="1"/>
        <end position="19"/>
    </location>
</feature>
<dbReference type="Proteomes" id="UP000663879">
    <property type="component" value="Unassembled WGS sequence"/>
</dbReference>
<dbReference type="OrthoDB" id="9977735at2759"/>
<comment type="caution">
    <text evidence="2">The sequence shown here is derived from an EMBL/GenBank/DDBJ whole genome shotgun (WGS) entry which is preliminary data.</text>
</comment>
<proteinExistence type="predicted"/>
<feature type="chain" id="PRO_5032543642" evidence="1">
    <location>
        <begin position="20"/>
        <end position="194"/>
    </location>
</feature>
<dbReference type="EMBL" id="CAJNOC010008568">
    <property type="protein sequence ID" value="CAF1117248.1"/>
    <property type="molecule type" value="Genomic_DNA"/>
</dbReference>
<reference evidence="2" key="1">
    <citation type="submission" date="2021-02" db="EMBL/GenBank/DDBJ databases">
        <authorList>
            <person name="Nowell W R."/>
        </authorList>
    </citation>
    <scope>NUCLEOTIDE SEQUENCE</scope>
    <source>
        <strain evidence="2">Ploen Becks lab</strain>
    </source>
</reference>
<dbReference type="AlphaFoldDB" id="A0A814QDR8"/>
<organism evidence="2 3">
    <name type="scientific">Brachionus calyciflorus</name>
    <dbReference type="NCBI Taxonomy" id="104777"/>
    <lineage>
        <taxon>Eukaryota</taxon>
        <taxon>Metazoa</taxon>
        <taxon>Spiralia</taxon>
        <taxon>Gnathifera</taxon>
        <taxon>Rotifera</taxon>
        <taxon>Eurotatoria</taxon>
        <taxon>Monogononta</taxon>
        <taxon>Pseudotrocha</taxon>
        <taxon>Ploima</taxon>
        <taxon>Brachionidae</taxon>
        <taxon>Brachionus</taxon>
    </lineage>
</organism>